<dbReference type="Proteomes" id="UP001232148">
    <property type="component" value="Unassembled WGS sequence"/>
</dbReference>
<gene>
    <name evidence="1" type="ORF">LX32DRAFT_575900</name>
</gene>
<feature type="non-terminal residue" evidence="1">
    <location>
        <position position="1"/>
    </location>
</feature>
<organism evidence="1 2">
    <name type="scientific">Colletotrichum zoysiae</name>
    <dbReference type="NCBI Taxonomy" id="1216348"/>
    <lineage>
        <taxon>Eukaryota</taxon>
        <taxon>Fungi</taxon>
        <taxon>Dikarya</taxon>
        <taxon>Ascomycota</taxon>
        <taxon>Pezizomycotina</taxon>
        <taxon>Sordariomycetes</taxon>
        <taxon>Hypocreomycetidae</taxon>
        <taxon>Glomerellales</taxon>
        <taxon>Glomerellaceae</taxon>
        <taxon>Colletotrichum</taxon>
        <taxon>Colletotrichum graminicola species complex</taxon>
    </lineage>
</organism>
<comment type="caution">
    <text evidence="1">The sequence shown here is derived from an EMBL/GenBank/DDBJ whole genome shotgun (WGS) entry which is preliminary data.</text>
</comment>
<keyword evidence="2" id="KW-1185">Reference proteome</keyword>
<dbReference type="EMBL" id="MU843135">
    <property type="protein sequence ID" value="KAK2021119.1"/>
    <property type="molecule type" value="Genomic_DNA"/>
</dbReference>
<sequence>GAARRRIKLHLSSYSQPLIALLNLQHQLRLFNQRGKYRLHIHTICHLSRKV</sequence>
<proteinExistence type="predicted"/>
<name>A0AAD9LTY9_9PEZI</name>
<dbReference type="AlphaFoldDB" id="A0AAD9LTY9"/>
<evidence type="ECO:0000313" key="2">
    <source>
        <dbReference type="Proteomes" id="UP001232148"/>
    </source>
</evidence>
<evidence type="ECO:0000313" key="1">
    <source>
        <dbReference type="EMBL" id="KAK2021119.1"/>
    </source>
</evidence>
<accession>A0AAD9LTY9</accession>
<protein>
    <submittedName>
        <fullName evidence="1">Uncharacterized protein</fullName>
    </submittedName>
</protein>
<reference evidence="1" key="1">
    <citation type="submission" date="2021-06" db="EMBL/GenBank/DDBJ databases">
        <title>Comparative genomics, transcriptomics and evolutionary studies reveal genomic signatures of adaptation to plant cell wall in hemibiotrophic fungi.</title>
        <authorList>
            <consortium name="DOE Joint Genome Institute"/>
            <person name="Baroncelli R."/>
            <person name="Diaz J.F."/>
            <person name="Benocci T."/>
            <person name="Peng M."/>
            <person name="Battaglia E."/>
            <person name="Haridas S."/>
            <person name="Andreopoulos W."/>
            <person name="Labutti K."/>
            <person name="Pangilinan J."/>
            <person name="Floch G.L."/>
            <person name="Makela M.R."/>
            <person name="Henrissat B."/>
            <person name="Grigoriev I.V."/>
            <person name="Crouch J.A."/>
            <person name="De Vries R.P."/>
            <person name="Sukno S.A."/>
            <person name="Thon M.R."/>
        </authorList>
    </citation>
    <scope>NUCLEOTIDE SEQUENCE</scope>
    <source>
        <strain evidence="1">MAFF235873</strain>
    </source>
</reference>